<organism evidence="2 3">
    <name type="scientific">Fistulifera solaris</name>
    <name type="common">Oleaginous diatom</name>
    <dbReference type="NCBI Taxonomy" id="1519565"/>
    <lineage>
        <taxon>Eukaryota</taxon>
        <taxon>Sar</taxon>
        <taxon>Stramenopiles</taxon>
        <taxon>Ochrophyta</taxon>
        <taxon>Bacillariophyta</taxon>
        <taxon>Bacillariophyceae</taxon>
        <taxon>Bacillariophycidae</taxon>
        <taxon>Naviculales</taxon>
        <taxon>Naviculaceae</taxon>
        <taxon>Fistulifera</taxon>
    </lineage>
</organism>
<evidence type="ECO:0000256" key="1">
    <source>
        <dbReference type="SAM" id="MobiDB-lite"/>
    </source>
</evidence>
<feature type="region of interest" description="Disordered" evidence="1">
    <location>
        <begin position="113"/>
        <end position="196"/>
    </location>
</feature>
<feature type="compositionally biased region" description="Acidic residues" evidence="1">
    <location>
        <begin position="118"/>
        <end position="135"/>
    </location>
</feature>
<evidence type="ECO:0000313" key="3">
    <source>
        <dbReference type="Proteomes" id="UP000198406"/>
    </source>
</evidence>
<feature type="compositionally biased region" description="Polar residues" evidence="1">
    <location>
        <begin position="154"/>
        <end position="167"/>
    </location>
</feature>
<accession>A0A1Z5K304</accession>
<dbReference type="AlphaFoldDB" id="A0A1Z5K304"/>
<dbReference type="Proteomes" id="UP000198406">
    <property type="component" value="Unassembled WGS sequence"/>
</dbReference>
<keyword evidence="3" id="KW-1185">Reference proteome</keyword>
<evidence type="ECO:0000313" key="2">
    <source>
        <dbReference type="EMBL" id="GAX20451.1"/>
    </source>
</evidence>
<comment type="caution">
    <text evidence="2">The sequence shown here is derived from an EMBL/GenBank/DDBJ whole genome shotgun (WGS) entry which is preliminary data.</text>
</comment>
<proteinExistence type="predicted"/>
<dbReference type="EMBL" id="BDSP01000148">
    <property type="protein sequence ID" value="GAX20451.1"/>
    <property type="molecule type" value="Genomic_DNA"/>
</dbReference>
<feature type="compositionally biased region" description="Low complexity" evidence="1">
    <location>
        <begin position="185"/>
        <end position="196"/>
    </location>
</feature>
<reference evidence="2 3" key="1">
    <citation type="journal article" date="2015" name="Plant Cell">
        <title>Oil accumulation by the oleaginous diatom Fistulifera solaris as revealed by the genome and transcriptome.</title>
        <authorList>
            <person name="Tanaka T."/>
            <person name="Maeda Y."/>
            <person name="Veluchamy A."/>
            <person name="Tanaka M."/>
            <person name="Abida H."/>
            <person name="Marechal E."/>
            <person name="Bowler C."/>
            <person name="Muto M."/>
            <person name="Sunaga Y."/>
            <person name="Tanaka M."/>
            <person name="Yoshino T."/>
            <person name="Taniguchi T."/>
            <person name="Fukuda Y."/>
            <person name="Nemoto M."/>
            <person name="Matsumoto M."/>
            <person name="Wong P.S."/>
            <person name="Aburatani S."/>
            <person name="Fujibuchi W."/>
        </authorList>
    </citation>
    <scope>NUCLEOTIDE SEQUENCE [LARGE SCALE GENOMIC DNA]</scope>
    <source>
        <strain evidence="2 3">JPCC DA0580</strain>
    </source>
</reference>
<feature type="compositionally biased region" description="Basic residues" evidence="1">
    <location>
        <begin position="224"/>
        <end position="244"/>
    </location>
</feature>
<protein>
    <submittedName>
        <fullName evidence="2">Uncharacterized protein</fullName>
    </submittedName>
</protein>
<feature type="compositionally biased region" description="Basic residues" evidence="1">
    <location>
        <begin position="347"/>
        <end position="356"/>
    </location>
</feature>
<dbReference type="InParanoid" id="A0A1Z5K304"/>
<feature type="region of interest" description="Disordered" evidence="1">
    <location>
        <begin position="218"/>
        <end position="254"/>
    </location>
</feature>
<name>A0A1Z5K304_FISSO</name>
<sequence>MMKKSHTTLAFGLTAKQTIDKDVCPSSTSEKNLRAMLMKTMSWRGFKKPDRSCSYTTKTSEHSDVTRKDLSITERELSTSSQLSMQRNAVFSIKKSDSYHSFLSEESYALEDEKGLEWGDEDPSSDEDNDDDDDDHSITYHSKLNDDGDDNDGVTNDSLNQSGNCSRSNRHLDRCEGRRRRRLSTGRSHGSSSALSLGSSICTYDESLDNISDSIEIGSSSRHSVGRSGRRRTTHNRHLHHQTKRPVNVSTASDPLSQYSCTSVLHKRLEINLKTHSHHSVSSARENPRYIVVKADPEDGVNTNNQDHALSTRKSDVPATPNVEHPRFIVIQSKDKDEEDDKDDKHHSRRGRRRRGQSVEKSTQSV</sequence>
<gene>
    <name evidence="2" type="ORF">FisN_22Hu017</name>
</gene>
<feature type="region of interest" description="Disordered" evidence="1">
    <location>
        <begin position="296"/>
        <end position="366"/>
    </location>
</feature>